<feature type="non-terminal residue" evidence="1">
    <location>
        <position position="1"/>
    </location>
</feature>
<evidence type="ECO:0000313" key="1">
    <source>
        <dbReference type="EMBL" id="SVC36679.1"/>
    </source>
</evidence>
<dbReference type="AlphaFoldDB" id="A0A382LJ06"/>
<gene>
    <name evidence="1" type="ORF">METZ01_LOCUS289533</name>
</gene>
<accession>A0A382LJ06</accession>
<dbReference type="EMBL" id="UINC01087370">
    <property type="protein sequence ID" value="SVC36679.1"/>
    <property type="molecule type" value="Genomic_DNA"/>
</dbReference>
<reference evidence="1" key="1">
    <citation type="submission" date="2018-05" db="EMBL/GenBank/DDBJ databases">
        <authorList>
            <person name="Lanie J.A."/>
            <person name="Ng W.-L."/>
            <person name="Kazmierczak K.M."/>
            <person name="Andrzejewski T.M."/>
            <person name="Davidsen T.M."/>
            <person name="Wayne K.J."/>
            <person name="Tettelin H."/>
            <person name="Glass J.I."/>
            <person name="Rusch D."/>
            <person name="Podicherti R."/>
            <person name="Tsui H.-C.T."/>
            <person name="Winkler M.E."/>
        </authorList>
    </citation>
    <scope>NUCLEOTIDE SEQUENCE</scope>
</reference>
<proteinExistence type="predicted"/>
<organism evidence="1">
    <name type="scientific">marine metagenome</name>
    <dbReference type="NCBI Taxonomy" id="408172"/>
    <lineage>
        <taxon>unclassified sequences</taxon>
        <taxon>metagenomes</taxon>
        <taxon>ecological metagenomes</taxon>
    </lineage>
</organism>
<name>A0A382LJ06_9ZZZZ</name>
<protein>
    <submittedName>
        <fullName evidence="1">Uncharacterized protein</fullName>
    </submittedName>
</protein>
<sequence>NSLRYTSGTPTVIYNLFAIPTPRSTRYSDRTIYKDQSLKLKLQLNEIKLGNAKKNPDAPQALKDEITEDINDIKAELKFREEETTQENDDDIPF</sequence>